<accession>A0A498NCZ0</accession>
<name>A0A498NCZ0_LABRO</name>
<dbReference type="FunFam" id="3.90.175.10:FF:000001">
    <property type="entry name" value="Grass carp reovirus (GCRV)-induced gene 2e"/>
    <property type="match status" value="4"/>
</dbReference>
<feature type="domain" description="PARP catalytic" evidence="2">
    <location>
        <begin position="19"/>
        <end position="90"/>
    </location>
</feature>
<comment type="similarity">
    <text evidence="1">Belongs to the ARTD/PARP family.</text>
</comment>
<dbReference type="Pfam" id="PF00644">
    <property type="entry name" value="PARP"/>
    <property type="match status" value="1"/>
</dbReference>
<evidence type="ECO:0000256" key="1">
    <source>
        <dbReference type="ARBA" id="ARBA00024347"/>
    </source>
</evidence>
<dbReference type="PANTHER" id="PTHR36542">
    <property type="entry name" value="GIG2-LIKE PROTEIN DRED-RELATED"/>
    <property type="match status" value="1"/>
</dbReference>
<dbReference type="Proteomes" id="UP000290572">
    <property type="component" value="Unassembled WGS sequence"/>
</dbReference>
<dbReference type="PANTHER" id="PTHR36542:SF2">
    <property type="entry name" value="GIG2-LIKE PROTEIN DRED-RELATED"/>
    <property type="match status" value="1"/>
</dbReference>
<keyword evidence="4" id="KW-1185">Reference proteome</keyword>
<dbReference type="Gene3D" id="3.90.175.10">
    <property type="entry name" value="Diphtheria Toxin, domain 1"/>
    <property type="match status" value="5"/>
</dbReference>
<proteinExistence type="inferred from homology"/>
<sequence length="672" mass="76436">MWGGNGSTFLQGNTNPVSGQVYTMYHGTSMEAAKKIRKEGFCQSAGGMLGRGVYLSRDLEKARRYPLNLQAYQRVVLKVRVSVGKVKKIDCQGHPLQNTWHDHGYDTAWCPPKCGMVPSGLEEDCVWDPQRIQVIEMLYPFLENETISFRSDIRGANMWAEDDLGPGAPPCLDSYRELVDDRVYTMYHGTSRKAAEKIKREGFRPSSDGMFGRGIYLSRDLKKVSRYPLDLPENQRVIVRVKVNVGRVIKIDYQGHPLQKIWHDHGYDTAWCPPNCGMVQSGLEGNCVWDSRRITVIDVIHPNMWAEDNLAPGAPPCLDSYRELVDDGVYTMYHGTSRKAAEKIKREGFHPSSDGMFGRGVYLSRDLQKASRYPLDLPENQRVIVRVKINVGRVIKIDYQGHPLQKIWHDRGYDTAWCPPKCGMVPSGLEENCVWDSRRITVIDVIHPNMRAEDNLGPGAPPCLDSYRELVDDRVYTMYHGTSRKAAEKIKREGFHPSSDGMFGRGVYLSRDLQKASRYPLDLPENQRVIVRVKVNVGRVIKIDYQGHPLQKIWYDRGYDTAWCPPNCGMVPSGLEENCVWDSRRITVIDVIHPNMRAEDNLSAGAPPCLESYREPADGKVYRMYHGTSRKTAAKIEWQGFRLSSQGMLGRGVYLSRDLQKASRYPLNLPEN</sequence>
<dbReference type="EMBL" id="QBIY01012082">
    <property type="protein sequence ID" value="RXN27027.1"/>
    <property type="molecule type" value="Genomic_DNA"/>
</dbReference>
<evidence type="ECO:0000259" key="2">
    <source>
        <dbReference type="Pfam" id="PF00644"/>
    </source>
</evidence>
<dbReference type="AlphaFoldDB" id="A0A498NCZ0"/>
<evidence type="ECO:0000313" key="4">
    <source>
        <dbReference type="Proteomes" id="UP000290572"/>
    </source>
</evidence>
<organism evidence="3 4">
    <name type="scientific">Labeo rohita</name>
    <name type="common">Indian major carp</name>
    <name type="synonym">Cyprinus rohita</name>
    <dbReference type="NCBI Taxonomy" id="84645"/>
    <lineage>
        <taxon>Eukaryota</taxon>
        <taxon>Metazoa</taxon>
        <taxon>Chordata</taxon>
        <taxon>Craniata</taxon>
        <taxon>Vertebrata</taxon>
        <taxon>Euteleostomi</taxon>
        <taxon>Actinopterygii</taxon>
        <taxon>Neopterygii</taxon>
        <taxon>Teleostei</taxon>
        <taxon>Ostariophysi</taxon>
        <taxon>Cypriniformes</taxon>
        <taxon>Cyprinidae</taxon>
        <taxon>Labeoninae</taxon>
        <taxon>Labeonini</taxon>
        <taxon>Labeo</taxon>
    </lineage>
</organism>
<reference evidence="3 4" key="1">
    <citation type="submission" date="2018-03" db="EMBL/GenBank/DDBJ databases">
        <title>Draft genome sequence of Rohu Carp (Labeo rohita).</title>
        <authorList>
            <person name="Das P."/>
            <person name="Kushwaha B."/>
            <person name="Joshi C.G."/>
            <person name="Kumar D."/>
            <person name="Nagpure N.S."/>
            <person name="Sahoo L."/>
            <person name="Das S.P."/>
            <person name="Bit A."/>
            <person name="Patnaik S."/>
            <person name="Meher P.K."/>
            <person name="Jayasankar P."/>
            <person name="Koringa P.G."/>
            <person name="Patel N.V."/>
            <person name="Hinsu A.T."/>
            <person name="Kumar R."/>
            <person name="Pandey M."/>
            <person name="Agarwal S."/>
            <person name="Srivastava S."/>
            <person name="Singh M."/>
            <person name="Iquebal M.A."/>
            <person name="Jaiswal S."/>
            <person name="Angadi U.B."/>
            <person name="Kumar N."/>
            <person name="Raza M."/>
            <person name="Shah T.M."/>
            <person name="Rai A."/>
            <person name="Jena J.K."/>
        </authorList>
    </citation>
    <scope>NUCLEOTIDE SEQUENCE [LARGE SCALE GENOMIC DNA]</scope>
    <source>
        <strain evidence="3">DASCIFA01</strain>
        <tissue evidence="3">Testis</tissue>
    </source>
</reference>
<protein>
    <recommendedName>
        <fullName evidence="2">PARP catalytic domain-containing protein</fullName>
    </recommendedName>
</protein>
<comment type="caution">
    <text evidence="3">The sequence shown here is derived from an EMBL/GenBank/DDBJ whole genome shotgun (WGS) entry which is preliminary data.</text>
</comment>
<dbReference type="InterPro" id="IPR012317">
    <property type="entry name" value="Poly(ADP-ribose)pol_cat_dom"/>
</dbReference>
<dbReference type="GO" id="GO:0003950">
    <property type="term" value="F:NAD+ poly-ADP-ribosyltransferase activity"/>
    <property type="evidence" value="ECO:0007669"/>
    <property type="project" value="InterPro"/>
</dbReference>
<evidence type="ECO:0000313" key="3">
    <source>
        <dbReference type="EMBL" id="RXN27027.1"/>
    </source>
</evidence>
<dbReference type="GO" id="GO:0005737">
    <property type="term" value="C:cytoplasm"/>
    <property type="evidence" value="ECO:0007669"/>
    <property type="project" value="TreeGrafter"/>
</dbReference>
<gene>
    <name evidence="3" type="ORF">ROHU_020480</name>
</gene>
<dbReference type="SUPFAM" id="SSF56399">
    <property type="entry name" value="ADP-ribosylation"/>
    <property type="match status" value="5"/>
</dbReference>